<evidence type="ECO:0000256" key="1">
    <source>
        <dbReference type="SAM" id="MobiDB-lite"/>
    </source>
</evidence>
<gene>
    <name evidence="2" type="ORF">Din_028373</name>
</gene>
<protein>
    <submittedName>
        <fullName evidence="2">Uncharacterized protein</fullName>
    </submittedName>
</protein>
<reference evidence="2" key="1">
    <citation type="submission" date="2019-08" db="EMBL/GenBank/DDBJ databases">
        <title>Reference gene set and small RNA set construction with multiple tissues from Davidia involucrata Baill.</title>
        <authorList>
            <person name="Yang H."/>
            <person name="Zhou C."/>
            <person name="Li G."/>
            <person name="Wang J."/>
            <person name="Gao P."/>
            <person name="Wang M."/>
            <person name="Wang R."/>
            <person name="Zhao Y."/>
        </authorList>
    </citation>
    <scope>NUCLEOTIDE SEQUENCE</scope>
    <source>
        <tissue evidence="2">Mixed with DoveR01_LX</tissue>
    </source>
</reference>
<feature type="compositionally biased region" description="Acidic residues" evidence="1">
    <location>
        <begin position="17"/>
        <end position="33"/>
    </location>
</feature>
<organism evidence="2">
    <name type="scientific">Davidia involucrata</name>
    <name type="common">Dove tree</name>
    <dbReference type="NCBI Taxonomy" id="16924"/>
    <lineage>
        <taxon>Eukaryota</taxon>
        <taxon>Viridiplantae</taxon>
        <taxon>Streptophyta</taxon>
        <taxon>Embryophyta</taxon>
        <taxon>Tracheophyta</taxon>
        <taxon>Spermatophyta</taxon>
        <taxon>Magnoliopsida</taxon>
        <taxon>eudicotyledons</taxon>
        <taxon>Gunneridae</taxon>
        <taxon>Pentapetalae</taxon>
        <taxon>asterids</taxon>
        <taxon>Cornales</taxon>
        <taxon>Nyssaceae</taxon>
        <taxon>Davidia</taxon>
    </lineage>
</organism>
<feature type="region of interest" description="Disordered" evidence="1">
    <location>
        <begin position="1"/>
        <end position="70"/>
    </location>
</feature>
<accession>A0A5B7AQ53</accession>
<dbReference type="EMBL" id="GHES01028373">
    <property type="protein sequence ID" value="MPA58932.1"/>
    <property type="molecule type" value="Transcribed_RNA"/>
</dbReference>
<proteinExistence type="predicted"/>
<dbReference type="AlphaFoldDB" id="A0A5B7AQ53"/>
<sequence>MDRRFHITPPSSGEEYSSGEESEFGPGSGDDEEFSQHSQEMPLSSDRTDSHIVFGKGTSSSPPSGDGMAPRAYRADILESLSLPPCDTRVVFGHSTEAEEMISAPSSIPGMVPASSDHRSVPPPSLQIDGAFGPFSSGIGVAARPALSQAAASGVSTPALNIPLGPPSPTHGVSVAVVSQQAITEVGSFHVHHKEAERVRRILSHYPDVGAGCPFARSTLRAMVFDSLLSAVRILEDKPISALTPEEIRGARCYVIDAKAGGLQVDWLLARIEELTEMMECS</sequence>
<evidence type="ECO:0000313" key="2">
    <source>
        <dbReference type="EMBL" id="MPA58932.1"/>
    </source>
</evidence>
<name>A0A5B7AQ53_DAVIN</name>